<evidence type="ECO:0000256" key="1">
    <source>
        <dbReference type="ARBA" id="ARBA00009764"/>
    </source>
</evidence>
<comment type="similarity">
    <text evidence="1 5">Belongs to the FliD family.</text>
</comment>
<keyword evidence="4 5" id="KW-0975">Bacterial flagellum</keyword>
<dbReference type="EMBL" id="CP017480">
    <property type="protein sequence ID" value="APG04649.1"/>
    <property type="molecule type" value="Genomic_DNA"/>
</dbReference>
<name>A0A1L3EUC7_9GAMM</name>
<sequence length="459" mass="47547">MNRRSQGENLVATNTINLGSSSIDVSSIVTNLSNNKRAATDKALAVLTTTNKTQISAVGNFTASLTNLQTAIKSLADGSVFKAHKTTVSETTVLSAVAEPDARSNTYTIVVDKLAAAQKTTSAAFPGSKEAVGTGALTIAIGDKSMILDIKPPANTLENIRDLINKAPGNPGVTASIVTGTDGAHLTLTSTSTGKQNAFTVAASGDPALTQLAFDPATDSATVVAQDAEFTIDNTKASSPSNTVASAIDGVTLTLTKAGTSTVVIQNDTSAVAAALTSLVTAYNQFVSQYQTLTKYDPNNKQVGALIGDATVTSIKSQMTALLGSQSTGSSKGPRSLSDLGIAFQLGGTLKFDNTKLTKALATSPAETQELLSGSQSVAGKLDKLITGWTSSSGILSQRSANLNARTKDIAKKTADFEVTMKTFSDRITKQYTALDTMMTKLGSTSSYLQQQFDALSKK</sequence>
<dbReference type="GO" id="GO:0007155">
    <property type="term" value="P:cell adhesion"/>
    <property type="evidence" value="ECO:0007669"/>
    <property type="project" value="InterPro"/>
</dbReference>
<evidence type="ECO:0000313" key="9">
    <source>
        <dbReference type="Proteomes" id="UP000182987"/>
    </source>
</evidence>
<dbReference type="GO" id="GO:0071973">
    <property type="term" value="P:bacterial-type flagellum-dependent cell motility"/>
    <property type="evidence" value="ECO:0007669"/>
    <property type="project" value="TreeGrafter"/>
</dbReference>
<evidence type="ECO:0000256" key="4">
    <source>
        <dbReference type="ARBA" id="ARBA00023143"/>
    </source>
</evidence>
<dbReference type="PANTHER" id="PTHR30288">
    <property type="entry name" value="FLAGELLAR CAP/ASSEMBLY PROTEIN FLID"/>
    <property type="match status" value="1"/>
</dbReference>
<evidence type="ECO:0000256" key="2">
    <source>
        <dbReference type="ARBA" id="ARBA00011255"/>
    </source>
</evidence>
<evidence type="ECO:0000259" key="6">
    <source>
        <dbReference type="Pfam" id="PF02465"/>
    </source>
</evidence>
<keyword evidence="9" id="KW-1185">Reference proteome</keyword>
<evidence type="ECO:0000256" key="5">
    <source>
        <dbReference type="RuleBase" id="RU362066"/>
    </source>
</evidence>
<feature type="domain" description="Flagellar hook-associated protein 2 N-terminal" evidence="6">
    <location>
        <begin position="21"/>
        <end position="118"/>
    </location>
</feature>
<dbReference type="Pfam" id="PF07195">
    <property type="entry name" value="FliD_C"/>
    <property type="match status" value="1"/>
</dbReference>
<dbReference type="GO" id="GO:0009424">
    <property type="term" value="C:bacterial-type flagellum hook"/>
    <property type="evidence" value="ECO:0007669"/>
    <property type="project" value="UniProtKB-UniRule"/>
</dbReference>
<evidence type="ECO:0000259" key="7">
    <source>
        <dbReference type="Pfam" id="PF07195"/>
    </source>
</evidence>
<reference evidence="9" key="1">
    <citation type="submission" date="2016-09" db="EMBL/GenBank/DDBJ databases">
        <authorList>
            <person name="Lysoe E."/>
        </authorList>
    </citation>
    <scope>NUCLEOTIDE SEQUENCE [LARGE SCALE GENOMIC DNA]</scope>
    <source>
        <strain evidence="9">LJ96T</strain>
    </source>
</reference>
<dbReference type="KEGG" id="lrz:BJI69_12560"/>
<dbReference type="GO" id="GO:0009421">
    <property type="term" value="C:bacterial-type flagellum filament cap"/>
    <property type="evidence" value="ECO:0007669"/>
    <property type="project" value="InterPro"/>
</dbReference>
<feature type="domain" description="Flagellar hook-associated protein 2 C-terminal" evidence="7">
    <location>
        <begin position="225"/>
        <end position="442"/>
    </location>
</feature>
<accession>A0A1L3EUC7</accession>
<dbReference type="InterPro" id="IPR040026">
    <property type="entry name" value="FliD"/>
</dbReference>
<gene>
    <name evidence="8" type="ORF">BJI69_12560</name>
</gene>
<comment type="subcellular location">
    <subcellularLocation>
        <location evidence="5">Secreted</location>
    </subcellularLocation>
    <subcellularLocation>
        <location evidence="5">Bacterial flagellum</location>
    </subcellularLocation>
</comment>
<dbReference type="Proteomes" id="UP000182987">
    <property type="component" value="Chromosome"/>
</dbReference>
<dbReference type="Pfam" id="PF02465">
    <property type="entry name" value="FliD_N"/>
    <property type="match status" value="1"/>
</dbReference>
<evidence type="ECO:0000256" key="3">
    <source>
        <dbReference type="ARBA" id="ARBA00023054"/>
    </source>
</evidence>
<dbReference type="PANTHER" id="PTHR30288:SF0">
    <property type="entry name" value="FLAGELLAR HOOK-ASSOCIATED PROTEIN 2"/>
    <property type="match status" value="1"/>
</dbReference>
<evidence type="ECO:0000313" key="8">
    <source>
        <dbReference type="EMBL" id="APG04649.1"/>
    </source>
</evidence>
<comment type="subunit">
    <text evidence="2 5">Homopentamer.</text>
</comment>
<dbReference type="GO" id="GO:0005576">
    <property type="term" value="C:extracellular region"/>
    <property type="evidence" value="ECO:0007669"/>
    <property type="project" value="UniProtKB-SubCell"/>
</dbReference>
<dbReference type="OrthoDB" id="5980200at2"/>
<comment type="function">
    <text evidence="5">Required for morphogenesis and for the elongation of the flagellar filament by facilitating polymerization of the flagellin monomers at the tip of growing filament. Forms a capping structure, which prevents flagellin subunits (transported through the central channel of the flagellum) from leaking out without polymerization at the distal end.</text>
</comment>
<proteinExistence type="inferred from homology"/>
<keyword evidence="3" id="KW-0175">Coiled coil</keyword>
<dbReference type="STRING" id="1440763.BJI69_12560"/>
<keyword evidence="5" id="KW-0964">Secreted</keyword>
<dbReference type="InterPro" id="IPR003481">
    <property type="entry name" value="FliD_N"/>
</dbReference>
<organism evidence="8 9">
    <name type="scientific">Luteibacter rhizovicinus DSM 16549</name>
    <dbReference type="NCBI Taxonomy" id="1440763"/>
    <lineage>
        <taxon>Bacteria</taxon>
        <taxon>Pseudomonadati</taxon>
        <taxon>Pseudomonadota</taxon>
        <taxon>Gammaproteobacteria</taxon>
        <taxon>Lysobacterales</taxon>
        <taxon>Rhodanobacteraceae</taxon>
        <taxon>Luteibacter</taxon>
    </lineage>
</organism>
<dbReference type="AlphaFoldDB" id="A0A1L3EUC7"/>
<dbReference type="InterPro" id="IPR010809">
    <property type="entry name" value="FliD_C"/>
</dbReference>
<protein>
    <recommendedName>
        <fullName evidence="5">Flagellar hook-associated protein 2</fullName>
        <shortName evidence="5">HAP2</shortName>
    </recommendedName>
    <alternativeName>
        <fullName evidence="5">Flagellar cap protein</fullName>
    </alternativeName>
</protein>